<feature type="compositionally biased region" description="Polar residues" evidence="1">
    <location>
        <begin position="383"/>
        <end position="394"/>
    </location>
</feature>
<evidence type="ECO:0000256" key="1">
    <source>
        <dbReference type="SAM" id="MobiDB-lite"/>
    </source>
</evidence>
<accession>A0A914BA23</accession>
<name>A0A914BA23_PATMI</name>
<dbReference type="PANTHER" id="PTHR46576">
    <property type="entry name" value="BROMO ADJACENT HOMOLOGY DOMAIN-CONTAINING 1 PROTEIN"/>
    <property type="match status" value="1"/>
</dbReference>
<dbReference type="EnsemblMetazoa" id="XM_038216364.1">
    <property type="protein sequence ID" value="XP_038072292.1"/>
    <property type="gene ID" value="LOC119740892"/>
</dbReference>
<sequence length="890" mass="98507">MLHACDICTEPITKMATGGGSIPFNKRSKTSPLEPSCSSEKIPVKCPVAGNGKVSNGNMVTNHESVSPRKEARSPHGSANKSASPGLQSPSNNRRTSQTRYDTLHVDVDLANRRFETVSPGRRCMSDSKLSVGKRQKNIQASSSHKRKLEFPSSASPLSKRRRSDGGSTSSSPASPLSKRDASGKHVDHNQNFKEVRECTNNRTISTASRGQEYKSKHSIGHRRASAQIGTLSEAMLTSPRKRVPTPPPQTTTMTLMSHKLEIEDDKGHKCVWETKKKIPDLGNLSNLPSVKTTTPSTPDSLSEDISDKFLKVDNDILFKKELAIDIVVTDCDGESQNPEVQQQDVLANSALSENPSGNVEKESPSDPHFKQMPSDSCEDESSVFTEDSNTTDDSGPKDATNTKSKKQYVKKKWQDVQPRAPRKRRIASLTAETKVHLLYEKDEVEGPKKHTGAKTAKKVSEALTVSAATPVMPAQCMETTPFTFCKHQVVTQSGASMPCAECVQLYYSLSLKQAQEQDGPLNLVLNDRSCVCGSHSCVQSESRCCTCTAPARTMGPEGHCKPTSDTNSLVQAVHSPMSAPVVSTSKRPTLVPTSMRRATVDTAECQKLTSFLKSPLMLRMSRHSTDGESAPSDMPGLVNETLEQLSMLQTGGMIPPLLAPPTLQAQLLPTTNHLPKSRIPRKILNTANLKPGKAGRRKSTNGWKGVGEPVLRPVVLLNDAVREYRYCYDAIRRKDDEIRTQDCVLLRASSNRRKEPAYVAKVASLWEDPDSGDLMMTLLWYYQPEHTEAGRLPHHLDHELFACRHWDVNSVACIEDRCYVLTPAEYSRYRAKLQRQKEAIVPGRPCVPENPDSYPWTYRLPPDDISPENVFLCRQVYDFRQKRVLKNPS</sequence>
<feature type="compositionally biased region" description="Basic and acidic residues" evidence="1">
    <location>
        <begin position="178"/>
        <end position="200"/>
    </location>
</feature>
<dbReference type="OMA" id="HELFACR"/>
<dbReference type="SMART" id="SM00439">
    <property type="entry name" value="BAH"/>
    <property type="match status" value="1"/>
</dbReference>
<dbReference type="Pfam" id="PF01426">
    <property type="entry name" value="BAH"/>
    <property type="match status" value="1"/>
</dbReference>
<feature type="region of interest" description="Disordered" evidence="1">
    <location>
        <begin position="352"/>
        <end position="424"/>
    </location>
</feature>
<dbReference type="AlphaFoldDB" id="A0A914BA23"/>
<organism evidence="3 4">
    <name type="scientific">Patiria miniata</name>
    <name type="common">Bat star</name>
    <name type="synonym">Asterina miniata</name>
    <dbReference type="NCBI Taxonomy" id="46514"/>
    <lineage>
        <taxon>Eukaryota</taxon>
        <taxon>Metazoa</taxon>
        <taxon>Echinodermata</taxon>
        <taxon>Eleutherozoa</taxon>
        <taxon>Asterozoa</taxon>
        <taxon>Asteroidea</taxon>
        <taxon>Valvatacea</taxon>
        <taxon>Valvatida</taxon>
        <taxon>Asterinidae</taxon>
        <taxon>Patiria</taxon>
    </lineage>
</organism>
<feature type="compositionally biased region" description="Polar residues" evidence="1">
    <location>
        <begin position="284"/>
        <end position="301"/>
    </location>
</feature>
<reference evidence="3" key="1">
    <citation type="submission" date="2022-11" db="UniProtKB">
        <authorList>
            <consortium name="EnsemblMetazoa"/>
        </authorList>
    </citation>
    <scope>IDENTIFICATION</scope>
</reference>
<dbReference type="InterPro" id="IPR001025">
    <property type="entry name" value="BAH_dom"/>
</dbReference>
<feature type="compositionally biased region" description="Polar residues" evidence="1">
    <location>
        <begin position="53"/>
        <end position="65"/>
    </location>
</feature>
<proteinExistence type="predicted"/>
<dbReference type="OrthoDB" id="1922186at2759"/>
<dbReference type="Proteomes" id="UP000887568">
    <property type="component" value="Unplaced"/>
</dbReference>
<feature type="compositionally biased region" description="Polar residues" evidence="1">
    <location>
        <begin position="201"/>
        <end position="210"/>
    </location>
</feature>
<dbReference type="GO" id="GO:0003682">
    <property type="term" value="F:chromatin binding"/>
    <property type="evidence" value="ECO:0007669"/>
    <property type="project" value="InterPro"/>
</dbReference>
<feature type="region of interest" description="Disordered" evidence="1">
    <location>
        <begin position="576"/>
        <end position="595"/>
    </location>
</feature>
<dbReference type="GO" id="GO:0045892">
    <property type="term" value="P:negative regulation of DNA-templated transcription"/>
    <property type="evidence" value="ECO:0007669"/>
    <property type="project" value="TreeGrafter"/>
</dbReference>
<feature type="region of interest" description="Disordered" evidence="1">
    <location>
        <begin position="16"/>
        <end position="105"/>
    </location>
</feature>
<dbReference type="GO" id="GO:0005677">
    <property type="term" value="C:chromatin silencing complex"/>
    <property type="evidence" value="ECO:0007669"/>
    <property type="project" value="TreeGrafter"/>
</dbReference>
<feature type="region of interest" description="Disordered" evidence="1">
    <location>
        <begin position="283"/>
        <end position="304"/>
    </location>
</feature>
<evidence type="ECO:0000313" key="4">
    <source>
        <dbReference type="Proteomes" id="UP000887568"/>
    </source>
</evidence>
<dbReference type="PANTHER" id="PTHR46576:SF1">
    <property type="entry name" value="BROMO ADJACENT HOMOLOGY DOMAIN-CONTAINING 1 PROTEIN"/>
    <property type="match status" value="1"/>
</dbReference>
<feature type="region of interest" description="Disordered" evidence="1">
    <location>
        <begin position="119"/>
        <end position="250"/>
    </location>
</feature>
<dbReference type="GO" id="GO:0000976">
    <property type="term" value="F:transcription cis-regulatory region binding"/>
    <property type="evidence" value="ECO:0007669"/>
    <property type="project" value="TreeGrafter"/>
</dbReference>
<feature type="compositionally biased region" description="Polar residues" evidence="1">
    <location>
        <begin position="30"/>
        <end position="39"/>
    </location>
</feature>
<evidence type="ECO:0000313" key="3">
    <source>
        <dbReference type="EnsemblMetazoa" id="XP_038072292.1"/>
    </source>
</evidence>
<dbReference type="PROSITE" id="PS51038">
    <property type="entry name" value="BAH"/>
    <property type="match status" value="1"/>
</dbReference>
<dbReference type="GO" id="GO:0031507">
    <property type="term" value="P:heterochromatin formation"/>
    <property type="evidence" value="ECO:0007669"/>
    <property type="project" value="TreeGrafter"/>
</dbReference>
<keyword evidence="4" id="KW-1185">Reference proteome</keyword>
<evidence type="ECO:0000259" key="2">
    <source>
        <dbReference type="PROSITE" id="PS51038"/>
    </source>
</evidence>
<feature type="compositionally biased region" description="Polar residues" evidence="1">
    <location>
        <begin position="77"/>
        <end position="101"/>
    </location>
</feature>
<dbReference type="RefSeq" id="XP_038072292.1">
    <property type="nucleotide sequence ID" value="XM_038216364.1"/>
</dbReference>
<dbReference type="GeneID" id="119740892"/>
<protein>
    <recommendedName>
        <fullName evidence="2">BAH domain-containing protein</fullName>
    </recommendedName>
</protein>
<dbReference type="Gene3D" id="2.30.30.490">
    <property type="match status" value="1"/>
</dbReference>
<feature type="compositionally biased region" description="Low complexity" evidence="1">
    <location>
        <begin position="166"/>
        <end position="177"/>
    </location>
</feature>
<dbReference type="InterPro" id="IPR053032">
    <property type="entry name" value="BAH_domain-containing"/>
</dbReference>
<feature type="compositionally biased region" description="Basic and acidic residues" evidence="1">
    <location>
        <begin position="360"/>
        <end position="370"/>
    </location>
</feature>
<dbReference type="InterPro" id="IPR043151">
    <property type="entry name" value="BAH_sf"/>
</dbReference>
<feature type="domain" description="BAH" evidence="2">
    <location>
        <begin position="737"/>
        <end position="889"/>
    </location>
</feature>